<dbReference type="PANTHER" id="PTHR33067">
    <property type="entry name" value="RNA-DIRECTED DNA POLYMERASE-RELATED"/>
    <property type="match status" value="1"/>
</dbReference>
<dbReference type="InterPro" id="IPR001969">
    <property type="entry name" value="Aspartic_peptidase_AS"/>
</dbReference>
<dbReference type="Gene3D" id="2.40.70.10">
    <property type="entry name" value="Acid Proteases"/>
    <property type="match status" value="1"/>
</dbReference>
<dbReference type="SUPFAM" id="SSF50630">
    <property type="entry name" value="Acid proteases"/>
    <property type="match status" value="1"/>
</dbReference>
<comment type="caution">
    <text evidence="1">The sequence shown here is derived from an EMBL/GenBank/DDBJ whole genome shotgun (WGS) entry which is preliminary data.</text>
</comment>
<name>A0ABN7E8F6_SPIIN</name>
<gene>
    <name evidence="1" type="ORF">SI7747_UN020519</name>
</gene>
<evidence type="ECO:0000313" key="2">
    <source>
        <dbReference type="Proteomes" id="UP001189122"/>
    </source>
</evidence>
<keyword evidence="2" id="KW-1185">Reference proteome</keyword>
<evidence type="ECO:0000313" key="1">
    <source>
        <dbReference type="EMBL" id="CAA6674161.1"/>
    </source>
</evidence>
<accession>A0ABN7E8F6</accession>
<dbReference type="CDD" id="cd00303">
    <property type="entry name" value="retropepsin_like"/>
    <property type="match status" value="1"/>
</dbReference>
<dbReference type="InterPro" id="IPR021109">
    <property type="entry name" value="Peptidase_aspartic_dom_sf"/>
</dbReference>
<reference evidence="2" key="1">
    <citation type="journal article" date="2020" name="Sci. Rep.">
        <title>Chromosome-scale genome assembly for the duckweed Spirodela intermedia, integrating cytogenetic maps, PacBio and Oxford Nanopore libraries.</title>
        <authorList>
            <person name="Hoang P.T.N."/>
            <person name="Fiebig A."/>
            <person name="Novak P."/>
            <person name="Macas J."/>
            <person name="Cao H.X."/>
            <person name="Stepanenko A."/>
            <person name="Chen G."/>
            <person name="Borisjuk N."/>
            <person name="Scholz U."/>
            <person name="Schubert I."/>
        </authorList>
    </citation>
    <scope>NUCLEOTIDE SEQUENCE [LARGE SCALE GENOMIC DNA]</scope>
</reference>
<organism evidence="1 2">
    <name type="scientific">Spirodela intermedia</name>
    <name type="common">Intermediate duckweed</name>
    <dbReference type="NCBI Taxonomy" id="51605"/>
    <lineage>
        <taxon>Eukaryota</taxon>
        <taxon>Viridiplantae</taxon>
        <taxon>Streptophyta</taxon>
        <taxon>Embryophyta</taxon>
        <taxon>Tracheophyta</taxon>
        <taxon>Spermatophyta</taxon>
        <taxon>Magnoliopsida</taxon>
        <taxon>Liliopsida</taxon>
        <taxon>Araceae</taxon>
        <taxon>Lemnoideae</taxon>
        <taxon>Spirodela</taxon>
    </lineage>
</organism>
<sequence length="141" mass="15876">MHVSALLLNQLPYKLRDMGAPLISCDIGGSIFQNVLLDTGASINLLPTSICDKFNIYDLKPSTITLQFADRSIKHPKGILENVIVTVKGCKFPADFVVLEINFNGYFYDTLIIIGRLFLHTTKMNIDFSTVLRKFHVEINQ</sequence>
<dbReference type="PANTHER" id="PTHR33067:SF9">
    <property type="entry name" value="RNA-DIRECTED DNA POLYMERASE"/>
    <property type="match status" value="1"/>
</dbReference>
<protein>
    <submittedName>
        <fullName evidence="1">Uncharacterized protein</fullName>
    </submittedName>
</protein>
<dbReference type="PROSITE" id="PS00141">
    <property type="entry name" value="ASP_PROTEASE"/>
    <property type="match status" value="1"/>
</dbReference>
<proteinExistence type="predicted"/>
<dbReference type="Proteomes" id="UP001189122">
    <property type="component" value="Unassembled WGS sequence"/>
</dbReference>
<dbReference type="EMBL" id="CACRZD030000085">
    <property type="protein sequence ID" value="CAA6674161.1"/>
    <property type="molecule type" value="Genomic_DNA"/>
</dbReference>